<evidence type="ECO:0000313" key="1">
    <source>
        <dbReference type="EMBL" id="KAA0191892.1"/>
    </source>
</evidence>
<organism evidence="1 2">
    <name type="scientific">Fasciolopsis buskii</name>
    <dbReference type="NCBI Taxonomy" id="27845"/>
    <lineage>
        <taxon>Eukaryota</taxon>
        <taxon>Metazoa</taxon>
        <taxon>Spiralia</taxon>
        <taxon>Lophotrochozoa</taxon>
        <taxon>Platyhelminthes</taxon>
        <taxon>Trematoda</taxon>
        <taxon>Digenea</taxon>
        <taxon>Plagiorchiida</taxon>
        <taxon>Echinostomata</taxon>
        <taxon>Echinostomatoidea</taxon>
        <taxon>Fasciolidae</taxon>
        <taxon>Fasciolopsis</taxon>
    </lineage>
</organism>
<name>A0A8E0RXC7_9TREM</name>
<accession>A0A8E0RXC7</accession>
<dbReference type="OrthoDB" id="6281597at2759"/>
<comment type="caution">
    <text evidence="1">The sequence shown here is derived from an EMBL/GenBank/DDBJ whole genome shotgun (WGS) entry which is preliminary data.</text>
</comment>
<sequence length="123" mass="13702">MHSDGKTIQERWHLTLLVMATYAVISTARLANGPSKTVPNSYQHFTNRSSTLPVQIKKDVEHVAFSATHRRVRRQLDHQIPFVQSSGLIDSPESRTIAAGVCKAQCLKECADNLQQKSLTDST</sequence>
<dbReference type="Proteomes" id="UP000728185">
    <property type="component" value="Unassembled WGS sequence"/>
</dbReference>
<proteinExistence type="predicted"/>
<dbReference type="AlphaFoldDB" id="A0A8E0RXC7"/>
<dbReference type="EMBL" id="LUCM01006059">
    <property type="protein sequence ID" value="KAA0191892.1"/>
    <property type="molecule type" value="Genomic_DNA"/>
</dbReference>
<evidence type="ECO:0000313" key="2">
    <source>
        <dbReference type="Proteomes" id="UP000728185"/>
    </source>
</evidence>
<keyword evidence="2" id="KW-1185">Reference proteome</keyword>
<reference evidence="1" key="1">
    <citation type="submission" date="2019-05" db="EMBL/GenBank/DDBJ databases">
        <title>Annotation for the trematode Fasciolopsis buski.</title>
        <authorList>
            <person name="Choi Y.-J."/>
        </authorList>
    </citation>
    <scope>NUCLEOTIDE SEQUENCE</scope>
    <source>
        <strain evidence="1">HT</strain>
        <tissue evidence="1">Whole worm</tissue>
    </source>
</reference>
<gene>
    <name evidence="1" type="ORF">FBUS_01509</name>
</gene>
<protein>
    <submittedName>
        <fullName evidence="1">Uncharacterized protein</fullName>
    </submittedName>
</protein>